<keyword evidence="6 7" id="KW-0472">Membrane</keyword>
<dbReference type="Pfam" id="PF13727">
    <property type="entry name" value="CoA_binding_3"/>
    <property type="match status" value="1"/>
</dbReference>
<evidence type="ECO:0000313" key="10">
    <source>
        <dbReference type="Proteomes" id="UP000199183"/>
    </source>
</evidence>
<dbReference type="PANTHER" id="PTHR30576">
    <property type="entry name" value="COLANIC BIOSYNTHESIS UDP-GLUCOSE LIPID CARRIER TRANSFERASE"/>
    <property type="match status" value="1"/>
</dbReference>
<dbReference type="Pfam" id="PF02397">
    <property type="entry name" value="Bac_transf"/>
    <property type="match status" value="1"/>
</dbReference>
<dbReference type="RefSeq" id="WP_091183109.1">
    <property type="nucleotide sequence ID" value="NZ_FNRY01000001.1"/>
</dbReference>
<feature type="domain" description="Bacterial sugar transferase" evidence="8">
    <location>
        <begin position="308"/>
        <end position="495"/>
    </location>
</feature>
<feature type="transmembrane region" description="Helical" evidence="7">
    <location>
        <begin position="115"/>
        <end position="132"/>
    </location>
</feature>
<dbReference type="STRING" id="640635.SAMN04489806_1898"/>
<feature type="transmembrane region" description="Helical" evidence="7">
    <location>
        <begin position="43"/>
        <end position="63"/>
    </location>
</feature>
<dbReference type="EMBL" id="FNRY01000001">
    <property type="protein sequence ID" value="SEB83341.1"/>
    <property type="molecule type" value="Genomic_DNA"/>
</dbReference>
<name>A0A1H4MJT4_9MICO</name>
<organism evidence="9 10">
    <name type="scientific">Paramicrobacterium humi</name>
    <dbReference type="NCBI Taxonomy" id="640635"/>
    <lineage>
        <taxon>Bacteria</taxon>
        <taxon>Bacillati</taxon>
        <taxon>Actinomycetota</taxon>
        <taxon>Actinomycetes</taxon>
        <taxon>Micrococcales</taxon>
        <taxon>Microbacteriaceae</taxon>
        <taxon>Paramicrobacterium</taxon>
    </lineage>
</organism>
<evidence type="ECO:0000259" key="8">
    <source>
        <dbReference type="Pfam" id="PF02397"/>
    </source>
</evidence>
<dbReference type="OrthoDB" id="9808602at2"/>
<comment type="similarity">
    <text evidence="2">Belongs to the bacterial sugar transferase family.</text>
</comment>
<sequence length="501" mass="56110">MSRIEYRFATPASVFRPAFDVRSRLPRIVAPAVSWRRRLQIRLLVTDALVVALSMAVSATVATDVSAVTEVFVDPRGLIAAIVGVGWLATLAVFRTRSTPLLGVGTREYKRILNASVLYFGMVAIVFILVPVADPRALFAVALPAGTVSLLASRWSWRRWLNHQRRYGNYLSRAIVVGDRADVSYVAQELERTSSAAYSVVGAAVFDGDEQPVSGLIATVPIVAHPDKVAEAVGRLDADSVIVASTNKDDVDYIRDLSWKLETRGISLVVAPRLTNVAGSRIQFRAVDALPLLQVDLASYDGWRYVMKRSFDILMSAAALLVLAPIMLIIAIFVRLDSEGPALFRQERVGKDGQTFTMLKFRSMVHNADDDIDRLLEQNDCSGVLFKMRSDPRVTRVGHFLRAHSLDELPQFLNVLRGDMSVVGPRPSLQREVQNYERHVRRRMNIRPGITGLWQVNGRSDLDWEESVRLDLYYVENWTLCTDLSLIWRTVRVLFRPVGAY</sequence>
<dbReference type="Proteomes" id="UP000199183">
    <property type="component" value="Unassembled WGS sequence"/>
</dbReference>
<gene>
    <name evidence="9" type="ORF">SAMN04489806_1898</name>
</gene>
<evidence type="ECO:0000256" key="6">
    <source>
        <dbReference type="ARBA" id="ARBA00023136"/>
    </source>
</evidence>
<dbReference type="AlphaFoldDB" id="A0A1H4MJT4"/>
<keyword evidence="3 9" id="KW-0808">Transferase</keyword>
<keyword evidence="10" id="KW-1185">Reference proteome</keyword>
<feature type="transmembrane region" description="Helical" evidence="7">
    <location>
        <begin position="75"/>
        <end position="94"/>
    </location>
</feature>
<dbReference type="GO" id="GO:0016780">
    <property type="term" value="F:phosphotransferase activity, for other substituted phosphate groups"/>
    <property type="evidence" value="ECO:0007669"/>
    <property type="project" value="TreeGrafter"/>
</dbReference>
<reference evidence="9 10" key="1">
    <citation type="submission" date="2016-10" db="EMBL/GenBank/DDBJ databases">
        <authorList>
            <person name="de Groot N.N."/>
        </authorList>
    </citation>
    <scope>NUCLEOTIDE SEQUENCE [LARGE SCALE GENOMIC DNA]</scope>
    <source>
        <strain evidence="9 10">DSM 21799</strain>
    </source>
</reference>
<dbReference type="PANTHER" id="PTHR30576:SF10">
    <property type="entry name" value="SLL5057 PROTEIN"/>
    <property type="match status" value="1"/>
</dbReference>
<keyword evidence="4 7" id="KW-0812">Transmembrane</keyword>
<evidence type="ECO:0000256" key="7">
    <source>
        <dbReference type="SAM" id="Phobius"/>
    </source>
</evidence>
<evidence type="ECO:0000256" key="2">
    <source>
        <dbReference type="ARBA" id="ARBA00006464"/>
    </source>
</evidence>
<dbReference type="InterPro" id="IPR003362">
    <property type="entry name" value="Bact_transf"/>
</dbReference>
<protein>
    <submittedName>
        <fullName evidence="9">Undecaprenyl-phosphate galactose phosphotransferase, WbaP/exopolysaccharide biosynthesis polyprenyl glycosylphosphotransferase</fullName>
    </submittedName>
</protein>
<accession>A0A1H4MJT4</accession>
<evidence type="ECO:0000256" key="3">
    <source>
        <dbReference type="ARBA" id="ARBA00022679"/>
    </source>
</evidence>
<feature type="transmembrane region" description="Helical" evidence="7">
    <location>
        <begin position="313"/>
        <end position="334"/>
    </location>
</feature>
<dbReference type="GO" id="GO:0016020">
    <property type="term" value="C:membrane"/>
    <property type="evidence" value="ECO:0007669"/>
    <property type="project" value="UniProtKB-SubCell"/>
</dbReference>
<keyword evidence="5 7" id="KW-1133">Transmembrane helix</keyword>
<evidence type="ECO:0000256" key="5">
    <source>
        <dbReference type="ARBA" id="ARBA00022989"/>
    </source>
</evidence>
<evidence type="ECO:0000256" key="1">
    <source>
        <dbReference type="ARBA" id="ARBA00004141"/>
    </source>
</evidence>
<dbReference type="NCBIfam" id="TIGR03025">
    <property type="entry name" value="EPS_sugtrans"/>
    <property type="match status" value="1"/>
</dbReference>
<comment type="subcellular location">
    <subcellularLocation>
        <location evidence="1">Membrane</location>
        <topology evidence="1">Multi-pass membrane protein</topology>
    </subcellularLocation>
</comment>
<dbReference type="Gene3D" id="3.40.50.720">
    <property type="entry name" value="NAD(P)-binding Rossmann-like Domain"/>
    <property type="match status" value="1"/>
</dbReference>
<feature type="transmembrane region" description="Helical" evidence="7">
    <location>
        <begin position="138"/>
        <end position="157"/>
    </location>
</feature>
<evidence type="ECO:0000256" key="4">
    <source>
        <dbReference type="ARBA" id="ARBA00022692"/>
    </source>
</evidence>
<evidence type="ECO:0000313" key="9">
    <source>
        <dbReference type="EMBL" id="SEB83341.1"/>
    </source>
</evidence>
<proteinExistence type="inferred from homology"/>
<dbReference type="InterPro" id="IPR017475">
    <property type="entry name" value="EPS_sugar_tfrase"/>
</dbReference>